<dbReference type="SMART" id="SM00418">
    <property type="entry name" value="HTH_ARSR"/>
    <property type="match status" value="1"/>
</dbReference>
<dbReference type="InterPro" id="IPR001845">
    <property type="entry name" value="HTH_ArsR_DNA-bd_dom"/>
</dbReference>
<evidence type="ECO:0000259" key="4">
    <source>
        <dbReference type="PROSITE" id="PS50987"/>
    </source>
</evidence>
<dbReference type="SUPFAM" id="SSF46785">
    <property type="entry name" value="Winged helix' DNA-binding domain"/>
    <property type="match status" value="1"/>
</dbReference>
<dbReference type="PANTHER" id="PTHR33154:SF18">
    <property type="entry name" value="ARSENICAL RESISTANCE OPERON REPRESSOR"/>
    <property type="match status" value="1"/>
</dbReference>
<evidence type="ECO:0000313" key="6">
    <source>
        <dbReference type="Proteomes" id="UP000589036"/>
    </source>
</evidence>
<dbReference type="InterPro" id="IPR011991">
    <property type="entry name" value="ArsR-like_HTH"/>
</dbReference>
<dbReference type="Pfam" id="PF01022">
    <property type="entry name" value="HTH_5"/>
    <property type="match status" value="1"/>
</dbReference>
<dbReference type="PRINTS" id="PR00778">
    <property type="entry name" value="HTHARSR"/>
</dbReference>
<keyword evidence="2" id="KW-0238">DNA-binding</keyword>
<keyword evidence="1" id="KW-0805">Transcription regulation</keyword>
<dbReference type="PROSITE" id="PS50987">
    <property type="entry name" value="HTH_ARSR_2"/>
    <property type="match status" value="1"/>
</dbReference>
<evidence type="ECO:0000313" key="5">
    <source>
        <dbReference type="EMBL" id="NYE50535.1"/>
    </source>
</evidence>
<comment type="caution">
    <text evidence="5">The sequence shown here is derived from an EMBL/GenBank/DDBJ whole genome shotgun (WGS) entry which is preliminary data.</text>
</comment>
<dbReference type="Gene3D" id="1.10.10.10">
    <property type="entry name" value="Winged helix-like DNA-binding domain superfamily/Winged helix DNA-binding domain"/>
    <property type="match status" value="1"/>
</dbReference>
<accession>A0A852U4S5</accession>
<proteinExistence type="predicted"/>
<dbReference type="RefSeq" id="WP_179645998.1">
    <property type="nucleotide sequence ID" value="NZ_BAAAYY010000006.1"/>
</dbReference>
<dbReference type="GO" id="GO:0003700">
    <property type="term" value="F:DNA-binding transcription factor activity"/>
    <property type="evidence" value="ECO:0007669"/>
    <property type="project" value="InterPro"/>
</dbReference>
<dbReference type="NCBIfam" id="NF033788">
    <property type="entry name" value="HTH_metalloreg"/>
    <property type="match status" value="1"/>
</dbReference>
<evidence type="ECO:0000256" key="2">
    <source>
        <dbReference type="ARBA" id="ARBA00023125"/>
    </source>
</evidence>
<dbReference type="InterPro" id="IPR036388">
    <property type="entry name" value="WH-like_DNA-bd_sf"/>
</dbReference>
<keyword evidence="3" id="KW-0804">Transcription</keyword>
<organism evidence="5 6">
    <name type="scientific">Spinactinospora alkalitolerans</name>
    <dbReference type="NCBI Taxonomy" id="687207"/>
    <lineage>
        <taxon>Bacteria</taxon>
        <taxon>Bacillati</taxon>
        <taxon>Actinomycetota</taxon>
        <taxon>Actinomycetes</taxon>
        <taxon>Streptosporangiales</taxon>
        <taxon>Nocardiopsidaceae</taxon>
        <taxon>Spinactinospora</taxon>
    </lineage>
</organism>
<dbReference type="Proteomes" id="UP000589036">
    <property type="component" value="Unassembled WGS sequence"/>
</dbReference>
<dbReference type="GO" id="GO:0003677">
    <property type="term" value="F:DNA binding"/>
    <property type="evidence" value="ECO:0007669"/>
    <property type="project" value="UniProtKB-KW"/>
</dbReference>
<sequence>MLMSDERSAEESVVKLFGDPLRARIVRLLASEQMCTCHLIEETGARQPTISHHLKVLREAGLVEAEPQGRFTYYRLRPEAVAAVARDLDGLAARAERAQRVRRPCD</sequence>
<reference evidence="5 6" key="1">
    <citation type="submission" date="2020-07" db="EMBL/GenBank/DDBJ databases">
        <title>Sequencing the genomes of 1000 actinobacteria strains.</title>
        <authorList>
            <person name="Klenk H.-P."/>
        </authorList>
    </citation>
    <scope>NUCLEOTIDE SEQUENCE [LARGE SCALE GENOMIC DNA]</scope>
    <source>
        <strain evidence="5 6">CXB654</strain>
    </source>
</reference>
<gene>
    <name evidence="5" type="ORF">HDA32_005655</name>
</gene>
<dbReference type="PANTHER" id="PTHR33154">
    <property type="entry name" value="TRANSCRIPTIONAL REGULATOR, ARSR FAMILY"/>
    <property type="match status" value="1"/>
</dbReference>
<keyword evidence="6" id="KW-1185">Reference proteome</keyword>
<dbReference type="InterPro" id="IPR036390">
    <property type="entry name" value="WH_DNA-bd_sf"/>
</dbReference>
<dbReference type="AlphaFoldDB" id="A0A852U4S5"/>
<dbReference type="CDD" id="cd00090">
    <property type="entry name" value="HTH_ARSR"/>
    <property type="match status" value="1"/>
</dbReference>
<protein>
    <submittedName>
        <fullName evidence="5">ArsR family transcriptional regulator</fullName>
    </submittedName>
</protein>
<name>A0A852U4S5_9ACTN</name>
<evidence type="ECO:0000256" key="3">
    <source>
        <dbReference type="ARBA" id="ARBA00023163"/>
    </source>
</evidence>
<dbReference type="EMBL" id="JACCCC010000001">
    <property type="protein sequence ID" value="NYE50535.1"/>
    <property type="molecule type" value="Genomic_DNA"/>
</dbReference>
<evidence type="ECO:0000256" key="1">
    <source>
        <dbReference type="ARBA" id="ARBA00023015"/>
    </source>
</evidence>
<dbReference type="InterPro" id="IPR051081">
    <property type="entry name" value="HTH_MetalResp_TranReg"/>
</dbReference>
<feature type="domain" description="HTH arsR-type" evidence="4">
    <location>
        <begin position="2"/>
        <end position="96"/>
    </location>
</feature>